<evidence type="ECO:0000256" key="7">
    <source>
        <dbReference type="SAM" id="Phobius"/>
    </source>
</evidence>
<keyword evidence="3" id="KW-0547">Nucleotide-binding</keyword>
<dbReference type="InterPro" id="IPR003593">
    <property type="entry name" value="AAA+_ATPase"/>
</dbReference>
<dbReference type="GO" id="GO:0005886">
    <property type="term" value="C:plasma membrane"/>
    <property type="evidence" value="ECO:0007669"/>
    <property type="project" value="UniProtKB-SubCell"/>
</dbReference>
<dbReference type="InterPro" id="IPR036640">
    <property type="entry name" value="ABC1_TM_sf"/>
</dbReference>
<feature type="transmembrane region" description="Helical" evidence="7">
    <location>
        <begin position="62"/>
        <end position="79"/>
    </location>
</feature>
<dbReference type="InterPro" id="IPR017871">
    <property type="entry name" value="ABC_transporter-like_CS"/>
</dbReference>
<dbReference type="InterPro" id="IPR027417">
    <property type="entry name" value="P-loop_NTPase"/>
</dbReference>
<dbReference type="Pfam" id="PF00005">
    <property type="entry name" value="ABC_tran"/>
    <property type="match status" value="1"/>
</dbReference>
<keyword evidence="6 7" id="KW-0472">Membrane</keyword>
<evidence type="ECO:0000259" key="9">
    <source>
        <dbReference type="PROSITE" id="PS50929"/>
    </source>
</evidence>
<reference evidence="10 11" key="1">
    <citation type="journal article" date="2010" name="J. Bacteriol.">
        <title>The genome of the amoeba symbiont 'Candidatus Amoebophilus asiaticus' reveals common mechanisms for host cell interaction among amoeba-associated bacteria.</title>
        <authorList>
            <person name="Schmitz-Esser S."/>
            <person name="Tischler P."/>
            <person name="Arnold R."/>
            <person name="Montanaro J."/>
            <person name="Wagner M."/>
            <person name="Rattei T."/>
            <person name="Horn M."/>
        </authorList>
    </citation>
    <scope>NUCLEOTIDE SEQUENCE [LARGE SCALE GENOMIC DNA]</scope>
    <source>
        <strain evidence="10 11">5a2</strain>
    </source>
</reference>
<dbReference type="AlphaFoldDB" id="B3ESY6"/>
<feature type="domain" description="ABC transporter" evidence="8">
    <location>
        <begin position="343"/>
        <end position="579"/>
    </location>
</feature>
<dbReference type="PROSITE" id="PS50893">
    <property type="entry name" value="ABC_TRANSPORTER_2"/>
    <property type="match status" value="1"/>
</dbReference>
<accession>B3ESY6</accession>
<dbReference type="RefSeq" id="WP_012473103.1">
    <property type="nucleotide sequence ID" value="NC_010830.1"/>
</dbReference>
<dbReference type="STRING" id="452471.Aasi_0982"/>
<dbReference type="Proteomes" id="UP000001227">
    <property type="component" value="Chromosome"/>
</dbReference>
<evidence type="ECO:0000313" key="10">
    <source>
        <dbReference type="EMBL" id="ACE06338.1"/>
    </source>
</evidence>
<evidence type="ECO:0000256" key="4">
    <source>
        <dbReference type="ARBA" id="ARBA00022840"/>
    </source>
</evidence>
<dbReference type="PANTHER" id="PTHR24221:SF654">
    <property type="entry name" value="ATP-BINDING CASSETTE SUB-FAMILY B MEMBER 6"/>
    <property type="match status" value="1"/>
</dbReference>
<feature type="domain" description="ABC transmembrane type-1" evidence="9">
    <location>
        <begin position="28"/>
        <end position="309"/>
    </location>
</feature>
<dbReference type="Pfam" id="PF00664">
    <property type="entry name" value="ABC_membrane"/>
    <property type="match status" value="1"/>
</dbReference>
<proteinExistence type="predicted"/>
<evidence type="ECO:0000256" key="3">
    <source>
        <dbReference type="ARBA" id="ARBA00022741"/>
    </source>
</evidence>
<dbReference type="KEGG" id="aas:Aasi_0982"/>
<feature type="transmembrane region" description="Helical" evidence="7">
    <location>
        <begin position="166"/>
        <end position="182"/>
    </location>
</feature>
<dbReference type="GO" id="GO:0034040">
    <property type="term" value="F:ATPase-coupled lipid transmembrane transporter activity"/>
    <property type="evidence" value="ECO:0007669"/>
    <property type="project" value="TreeGrafter"/>
</dbReference>
<evidence type="ECO:0000256" key="2">
    <source>
        <dbReference type="ARBA" id="ARBA00022692"/>
    </source>
</evidence>
<dbReference type="SUPFAM" id="SSF52540">
    <property type="entry name" value="P-loop containing nucleoside triphosphate hydrolases"/>
    <property type="match status" value="1"/>
</dbReference>
<dbReference type="EMBL" id="CP001102">
    <property type="protein sequence ID" value="ACE06338.1"/>
    <property type="molecule type" value="Genomic_DNA"/>
</dbReference>
<keyword evidence="11" id="KW-1185">Reference proteome</keyword>
<dbReference type="Gene3D" id="3.40.50.300">
    <property type="entry name" value="P-loop containing nucleotide triphosphate hydrolases"/>
    <property type="match status" value="1"/>
</dbReference>
<dbReference type="eggNOG" id="COG1132">
    <property type="taxonomic scope" value="Bacteria"/>
</dbReference>
<keyword evidence="5 7" id="KW-1133">Transmembrane helix</keyword>
<name>B3ESY6_AMOA5</name>
<dbReference type="GO" id="GO:0016887">
    <property type="term" value="F:ATP hydrolysis activity"/>
    <property type="evidence" value="ECO:0007669"/>
    <property type="project" value="InterPro"/>
</dbReference>
<evidence type="ECO:0000256" key="6">
    <source>
        <dbReference type="ARBA" id="ARBA00023136"/>
    </source>
</evidence>
<dbReference type="PANTHER" id="PTHR24221">
    <property type="entry name" value="ATP-BINDING CASSETTE SUB-FAMILY B"/>
    <property type="match status" value="1"/>
</dbReference>
<comment type="subcellular location">
    <subcellularLocation>
        <location evidence="1">Cell membrane</location>
        <topology evidence="1">Multi-pass membrane protein</topology>
    </subcellularLocation>
</comment>
<dbReference type="HOGENOM" id="CLU_000604_84_3_10"/>
<evidence type="ECO:0008006" key="12">
    <source>
        <dbReference type="Google" id="ProtNLM"/>
    </source>
</evidence>
<evidence type="ECO:0000313" key="11">
    <source>
        <dbReference type="Proteomes" id="UP000001227"/>
    </source>
</evidence>
<evidence type="ECO:0000256" key="5">
    <source>
        <dbReference type="ARBA" id="ARBA00022989"/>
    </source>
</evidence>
<feature type="transmembrane region" description="Helical" evidence="7">
    <location>
        <begin position="12"/>
        <end position="33"/>
    </location>
</feature>
<dbReference type="Gene3D" id="1.20.1560.10">
    <property type="entry name" value="ABC transporter type 1, transmembrane domain"/>
    <property type="match status" value="1"/>
</dbReference>
<evidence type="ECO:0000256" key="1">
    <source>
        <dbReference type="ARBA" id="ARBA00004651"/>
    </source>
</evidence>
<evidence type="ECO:0000259" key="8">
    <source>
        <dbReference type="PROSITE" id="PS50893"/>
    </source>
</evidence>
<dbReference type="InterPro" id="IPR039421">
    <property type="entry name" value="Type_1_exporter"/>
</dbReference>
<feature type="transmembrane region" description="Helical" evidence="7">
    <location>
        <begin position="141"/>
        <end position="160"/>
    </location>
</feature>
<keyword evidence="4" id="KW-0067">ATP-binding</keyword>
<dbReference type="InterPro" id="IPR011527">
    <property type="entry name" value="ABC1_TM_dom"/>
</dbReference>
<keyword evidence="2 7" id="KW-0812">Transmembrane</keyword>
<dbReference type="SMART" id="SM00382">
    <property type="entry name" value="AAA"/>
    <property type="match status" value="1"/>
</dbReference>
<gene>
    <name evidence="10" type="ordered locus">Aasi_0982</name>
</gene>
<dbReference type="InterPro" id="IPR003439">
    <property type="entry name" value="ABC_transporter-like_ATP-bd"/>
</dbReference>
<sequence>MNNPYFRLIRTIWHYGVPWRGTIVGYYIAYILARAIRNLAPYAFGRTIDILQNFKPDRLEEVIYWLIVGVGVVLVYWLLHGPTRVIERNTALKIQQAFQLNLYEKLTQLPLKWHQEHHSGNTVTRINRASNALYDFAEDQFIYIQTIVTFFTSIVFLLWISPVVGVLSLITSALSMFTVIWFDRKLTRLYDTQNEIENKLGAVLFDYLNNMTTVLTLRLGSLTHGNLAQCMKSIWPSFKKDVVTNEVKWFTMEMLLTISQTIILIGYIIYTLHATGAIMIGVVIMIFRYQWELGSVFQELSIHYSRLVHMNTDIETIEPLLSDIKKFAHKPAGIEVARQWHTIQVRELCFQHNKVADNKPTFNDLSFTIQRAEKIALIGSSGGGKSTLLNLLSGLYTPSKVNLLIDGVSFDILEPLQSIATLIPQDPEIFENTVYFNITMGLPAEPAELQHIMQLSRFSSVLEKLSEGLETYIHEKGLNLSVGQKQRLALARGLFAARFSSLILMDEPTSSLDLQTEKEIFSDVIRNLQNSTMIISLHRLHLLPLFSRIIMLDKQGIVADGSAKELLNEPGVVRDLWKKYQAHSENEN</sequence>
<dbReference type="PROSITE" id="PS50929">
    <property type="entry name" value="ABC_TM1F"/>
    <property type="match status" value="1"/>
</dbReference>
<protein>
    <recommendedName>
        <fullName evidence="12">ABC transporter related</fullName>
    </recommendedName>
</protein>
<dbReference type="PROSITE" id="PS00211">
    <property type="entry name" value="ABC_TRANSPORTER_1"/>
    <property type="match status" value="1"/>
</dbReference>
<dbReference type="GO" id="GO:0005524">
    <property type="term" value="F:ATP binding"/>
    <property type="evidence" value="ECO:0007669"/>
    <property type="project" value="UniProtKB-KW"/>
</dbReference>
<organism evidence="10 11">
    <name type="scientific">Amoebophilus asiaticus (strain 5a2)</name>
    <dbReference type="NCBI Taxonomy" id="452471"/>
    <lineage>
        <taxon>Bacteria</taxon>
        <taxon>Pseudomonadati</taxon>
        <taxon>Bacteroidota</taxon>
        <taxon>Cytophagia</taxon>
        <taxon>Cytophagales</taxon>
        <taxon>Amoebophilaceae</taxon>
        <taxon>Candidatus Amoebophilus</taxon>
    </lineage>
</organism>
<feature type="transmembrane region" description="Helical" evidence="7">
    <location>
        <begin position="262"/>
        <end position="287"/>
    </location>
</feature>
<dbReference type="GO" id="GO:0140359">
    <property type="term" value="F:ABC-type transporter activity"/>
    <property type="evidence" value="ECO:0007669"/>
    <property type="project" value="InterPro"/>
</dbReference>
<dbReference type="SUPFAM" id="SSF90123">
    <property type="entry name" value="ABC transporter transmembrane region"/>
    <property type="match status" value="1"/>
</dbReference>